<dbReference type="AlphaFoldDB" id="A0AAD6UA94"/>
<dbReference type="PANTHER" id="PTHR23421">
    <property type="entry name" value="BETA-GALACTOSIDASE RELATED"/>
    <property type="match status" value="1"/>
</dbReference>
<comment type="similarity">
    <text evidence="2 8">Belongs to the glycosyl hydrolase 35 family.</text>
</comment>
<dbReference type="Pfam" id="PF13363">
    <property type="entry name" value="BetaGal_dom3"/>
    <property type="match status" value="1"/>
</dbReference>
<dbReference type="PRINTS" id="PR00742">
    <property type="entry name" value="GLHYDRLASE35"/>
</dbReference>
<dbReference type="Proteomes" id="UP001222325">
    <property type="component" value="Unassembled WGS sequence"/>
</dbReference>
<dbReference type="Gene3D" id="3.20.20.80">
    <property type="entry name" value="Glycosidases"/>
    <property type="match status" value="1"/>
</dbReference>
<evidence type="ECO:0000256" key="2">
    <source>
        <dbReference type="ARBA" id="ARBA00009809"/>
    </source>
</evidence>
<evidence type="ECO:0000313" key="13">
    <source>
        <dbReference type="Proteomes" id="UP001222325"/>
    </source>
</evidence>
<reference evidence="12" key="1">
    <citation type="submission" date="2023-03" db="EMBL/GenBank/DDBJ databases">
        <title>Massive genome expansion in bonnet fungi (Mycena s.s.) driven by repeated elements and novel gene families across ecological guilds.</title>
        <authorList>
            <consortium name="Lawrence Berkeley National Laboratory"/>
            <person name="Harder C.B."/>
            <person name="Miyauchi S."/>
            <person name="Viragh M."/>
            <person name="Kuo A."/>
            <person name="Thoen E."/>
            <person name="Andreopoulos B."/>
            <person name="Lu D."/>
            <person name="Skrede I."/>
            <person name="Drula E."/>
            <person name="Henrissat B."/>
            <person name="Morin E."/>
            <person name="Kohler A."/>
            <person name="Barry K."/>
            <person name="LaButti K."/>
            <person name="Morin E."/>
            <person name="Salamov A."/>
            <person name="Lipzen A."/>
            <person name="Mereny Z."/>
            <person name="Hegedus B."/>
            <person name="Baldrian P."/>
            <person name="Stursova M."/>
            <person name="Weitz H."/>
            <person name="Taylor A."/>
            <person name="Grigoriev I.V."/>
            <person name="Nagy L.G."/>
            <person name="Martin F."/>
            <person name="Kauserud H."/>
        </authorList>
    </citation>
    <scope>NUCLEOTIDE SEQUENCE</scope>
    <source>
        <strain evidence="12">CBHHK173m</strain>
    </source>
</reference>
<evidence type="ECO:0000256" key="5">
    <source>
        <dbReference type="ARBA" id="ARBA00022801"/>
    </source>
</evidence>
<feature type="domain" description="Beta-galactosidase" evidence="10">
    <location>
        <begin position="460"/>
        <end position="534"/>
    </location>
</feature>
<evidence type="ECO:0000256" key="7">
    <source>
        <dbReference type="ARBA" id="ARBA00023295"/>
    </source>
</evidence>
<dbReference type="InterPro" id="IPR017853">
    <property type="entry name" value="GH"/>
</dbReference>
<comment type="catalytic activity">
    <reaction evidence="1">
        <text>Hydrolysis of terminal non-reducing beta-D-galactose residues in beta-D-galactosides.</text>
        <dbReference type="EC" id="3.2.1.23"/>
    </reaction>
</comment>
<dbReference type="InterPro" id="IPR025972">
    <property type="entry name" value="BetaGal_dom3"/>
</dbReference>
<proteinExistence type="inferred from homology"/>
<keyword evidence="6" id="KW-0325">Glycoprotein</keyword>
<evidence type="ECO:0000259" key="9">
    <source>
        <dbReference type="Pfam" id="PF01301"/>
    </source>
</evidence>
<dbReference type="Pfam" id="PF13364">
    <property type="entry name" value="BetaGal_ABD2"/>
    <property type="match status" value="1"/>
</dbReference>
<evidence type="ECO:0000259" key="11">
    <source>
        <dbReference type="Pfam" id="PF13364"/>
    </source>
</evidence>
<dbReference type="GO" id="GO:0005975">
    <property type="term" value="P:carbohydrate metabolic process"/>
    <property type="evidence" value="ECO:0007669"/>
    <property type="project" value="InterPro"/>
</dbReference>
<dbReference type="EMBL" id="JARJCN010000012">
    <property type="protein sequence ID" value="KAJ7095836.1"/>
    <property type="molecule type" value="Genomic_DNA"/>
</dbReference>
<dbReference type="EC" id="3.2.1.23" evidence="3"/>
<evidence type="ECO:0000256" key="1">
    <source>
        <dbReference type="ARBA" id="ARBA00001412"/>
    </source>
</evidence>
<keyword evidence="7" id="KW-0326">Glycosidase</keyword>
<evidence type="ECO:0000313" key="12">
    <source>
        <dbReference type="EMBL" id="KAJ7095836.1"/>
    </source>
</evidence>
<evidence type="ECO:0000256" key="3">
    <source>
        <dbReference type="ARBA" id="ARBA00012756"/>
    </source>
</evidence>
<keyword evidence="4" id="KW-0732">Signal</keyword>
<organism evidence="12 13">
    <name type="scientific">Mycena belliarum</name>
    <dbReference type="NCBI Taxonomy" id="1033014"/>
    <lineage>
        <taxon>Eukaryota</taxon>
        <taxon>Fungi</taxon>
        <taxon>Dikarya</taxon>
        <taxon>Basidiomycota</taxon>
        <taxon>Agaricomycotina</taxon>
        <taxon>Agaricomycetes</taxon>
        <taxon>Agaricomycetidae</taxon>
        <taxon>Agaricales</taxon>
        <taxon>Marasmiineae</taxon>
        <taxon>Mycenaceae</taxon>
        <taxon>Mycena</taxon>
    </lineage>
</organism>
<dbReference type="InterPro" id="IPR025300">
    <property type="entry name" value="BetaGal_jelly_roll_dom"/>
</dbReference>
<dbReference type="Pfam" id="PF01301">
    <property type="entry name" value="Glyco_hydro_35"/>
    <property type="match status" value="1"/>
</dbReference>
<dbReference type="Gene3D" id="2.60.120.260">
    <property type="entry name" value="Galactose-binding domain-like"/>
    <property type="match status" value="2"/>
</dbReference>
<feature type="domain" description="Glycoside hydrolase 35 catalytic" evidence="9">
    <location>
        <begin position="336"/>
        <end position="441"/>
    </location>
</feature>
<dbReference type="InterPro" id="IPR036833">
    <property type="entry name" value="BetaGal_dom3_sf"/>
</dbReference>
<evidence type="ECO:0000256" key="8">
    <source>
        <dbReference type="RuleBase" id="RU003679"/>
    </source>
</evidence>
<accession>A0AAD6UA94</accession>
<dbReference type="GO" id="GO:0004565">
    <property type="term" value="F:beta-galactosidase activity"/>
    <property type="evidence" value="ECO:0007669"/>
    <property type="project" value="UniProtKB-EC"/>
</dbReference>
<sequence>MSFPVSLDAVVQAVEQALADSPVLRRLSVLKRTAFAMDLALIALDCRCAWLVDVAVNDAEHVCPDLLRALCQIHPIFAGVQHWFEPDSQQSFFVNTARCDALATTPMLGVSFVLLCRGQDPRLLADPPPDVLAALRALPARLPALAPATLIPLAAVLLGYPVAYVPADDADGAFLAHTPLDVYTCTVRAHAPHTLLKFSCPAGLSGLAPPQITDVLATRFGPRVRELGLALSIEHATEVMDRVALDTRKHVCLSDGAIRAGEQHEEQEKTTTNRKRGGSRHRILGSQKVLLSDRRCIEEHSANAEASTAIQMRILKAATTAALVIKSPRATVGHYSLLVNGRRTSLWSGEIHYRRILVPEVWRDLLEKIKAAGFNGISVYAYWALHAPNNATLDMKSGARDSVPICTIAKKVGLFVTMRGGPSVNAETTAGGFALWTTTGAYGALHYDPNRNPSLAYAFWAPTLSNNPIVTADNVVFVNGPDLVRSLSISHSYVIGTRDIANATTLEVFAPTACRTIQWNGKTLATRKTSYASLKSTLAKPGLDAATLLESMALSGWKFAADALPRQTQHMMTRTGLLPSISRPPIRLARHTPRAIFHGRFTGEASAANLTVQGETASGWSAWLNSDYIGSFPGTMSATSGTLALSFANATLVPILTVVMDHSGHDQRDAALNPRGILSATLLSSANTMFTKWTLAGNAGGESNTIDPVRGAIEEGGLHAERLGWHLPGFDDSAGIYPALTTRLGPPAV</sequence>
<comment type="caution">
    <text evidence="12">The sequence shown here is derived from an EMBL/GenBank/DDBJ whole genome shotgun (WGS) entry which is preliminary data.</text>
</comment>
<dbReference type="SUPFAM" id="SSF117100">
    <property type="entry name" value="Beta-galactosidase LacA, domain 3"/>
    <property type="match status" value="1"/>
</dbReference>
<evidence type="ECO:0000256" key="4">
    <source>
        <dbReference type="ARBA" id="ARBA00022729"/>
    </source>
</evidence>
<gene>
    <name evidence="12" type="ORF">B0H15DRAFT_946397</name>
</gene>
<dbReference type="Gene3D" id="2.60.390.10">
    <property type="entry name" value="Beta-galactosidase, domain 3"/>
    <property type="match status" value="1"/>
</dbReference>
<protein>
    <recommendedName>
        <fullName evidence="3">beta-galactosidase</fullName>
        <ecNumber evidence="3">3.2.1.23</ecNumber>
    </recommendedName>
</protein>
<keyword evidence="13" id="KW-1185">Reference proteome</keyword>
<dbReference type="InterPro" id="IPR001944">
    <property type="entry name" value="Glycoside_Hdrlase_35"/>
</dbReference>
<dbReference type="InterPro" id="IPR031330">
    <property type="entry name" value="Gly_Hdrlase_35_cat"/>
</dbReference>
<dbReference type="SUPFAM" id="SSF49785">
    <property type="entry name" value="Galactose-binding domain-like"/>
    <property type="match status" value="1"/>
</dbReference>
<feature type="domain" description="Beta-galactosidase jelly roll" evidence="11">
    <location>
        <begin position="590"/>
        <end position="666"/>
    </location>
</feature>
<name>A0AAD6UA94_9AGAR</name>
<evidence type="ECO:0000256" key="6">
    <source>
        <dbReference type="ARBA" id="ARBA00023180"/>
    </source>
</evidence>
<dbReference type="SUPFAM" id="SSF51445">
    <property type="entry name" value="(Trans)glycosidases"/>
    <property type="match status" value="1"/>
</dbReference>
<dbReference type="InterPro" id="IPR008979">
    <property type="entry name" value="Galactose-bd-like_sf"/>
</dbReference>
<keyword evidence="5 12" id="KW-0378">Hydrolase</keyword>
<evidence type="ECO:0000259" key="10">
    <source>
        <dbReference type="Pfam" id="PF13363"/>
    </source>
</evidence>